<proteinExistence type="predicted"/>
<evidence type="ECO:0000313" key="3">
    <source>
        <dbReference type="Proteomes" id="UP001188597"/>
    </source>
</evidence>
<dbReference type="PANTHER" id="PTHR31390:SF12">
    <property type="entry name" value="PUTATIVE (DUF3527)-RELATED"/>
    <property type="match status" value="1"/>
</dbReference>
<protein>
    <submittedName>
        <fullName evidence="2">Uncharacterized protein</fullName>
    </submittedName>
</protein>
<reference evidence="2" key="1">
    <citation type="submission" date="2022-12" db="EMBL/GenBank/DDBJ databases">
        <title>Draft genome assemblies for two species of Escallonia (Escalloniales).</title>
        <authorList>
            <person name="Chanderbali A."/>
            <person name="Dervinis C."/>
            <person name="Anghel I."/>
            <person name="Soltis D."/>
            <person name="Soltis P."/>
            <person name="Zapata F."/>
        </authorList>
    </citation>
    <scope>NUCLEOTIDE SEQUENCE</scope>
    <source>
        <strain evidence="2">UCBG64.0493</strain>
        <tissue evidence="2">Leaf</tissue>
    </source>
</reference>
<comment type="caution">
    <text evidence="2">The sequence shown here is derived from an EMBL/GenBank/DDBJ whole genome shotgun (WGS) entry which is preliminary data.</text>
</comment>
<dbReference type="PANTHER" id="PTHR31390">
    <property type="entry name" value="EXPRESSED PROTEIN"/>
    <property type="match status" value="1"/>
</dbReference>
<feature type="compositionally biased region" description="Low complexity" evidence="1">
    <location>
        <begin position="179"/>
        <end position="188"/>
    </location>
</feature>
<dbReference type="InterPro" id="IPR021916">
    <property type="entry name" value="DUF3527"/>
</dbReference>
<dbReference type="AlphaFoldDB" id="A0AA88VXF7"/>
<feature type="region of interest" description="Disordered" evidence="1">
    <location>
        <begin position="163"/>
        <end position="188"/>
    </location>
</feature>
<dbReference type="Proteomes" id="UP001188597">
    <property type="component" value="Unassembled WGS sequence"/>
</dbReference>
<organism evidence="2 3">
    <name type="scientific">Escallonia herrerae</name>
    <dbReference type="NCBI Taxonomy" id="1293975"/>
    <lineage>
        <taxon>Eukaryota</taxon>
        <taxon>Viridiplantae</taxon>
        <taxon>Streptophyta</taxon>
        <taxon>Embryophyta</taxon>
        <taxon>Tracheophyta</taxon>
        <taxon>Spermatophyta</taxon>
        <taxon>Magnoliopsida</taxon>
        <taxon>eudicotyledons</taxon>
        <taxon>Gunneridae</taxon>
        <taxon>Pentapetalae</taxon>
        <taxon>asterids</taxon>
        <taxon>campanulids</taxon>
        <taxon>Escalloniales</taxon>
        <taxon>Escalloniaceae</taxon>
        <taxon>Escallonia</taxon>
    </lineage>
</organism>
<dbReference type="Pfam" id="PF12043">
    <property type="entry name" value="DUF3527"/>
    <property type="match status" value="1"/>
</dbReference>
<name>A0AA88VXF7_9ASTE</name>
<dbReference type="EMBL" id="JAVXUP010001098">
    <property type="protein sequence ID" value="KAK3015984.1"/>
    <property type="molecule type" value="Genomic_DNA"/>
</dbReference>
<accession>A0AA88VXF7</accession>
<evidence type="ECO:0000313" key="2">
    <source>
        <dbReference type="EMBL" id="KAK3015984.1"/>
    </source>
</evidence>
<gene>
    <name evidence="2" type="ORF">RJ639_006680</name>
</gene>
<sequence>MNQDLVKLDRLDGNNYARWKDNMMFLLTALRILYILDSELSPPLEEPRTSAEGVPPDAEEIEHDYWKKLLHKSEDFTLEQFQKHLRIEESRKHENKVTVPVESNVHYVDGSGSQSKNPALQLNKVVHYSLIKIFSTQVGVPTGRTDLKCTAINVMQCSQATRGRSRAVSAPVGGGHGGSNSSSERSVQVESSIASIDASLRTRGATQGIIRKLPLGSKKRIHAEVTVTDATEDGNDETFDELGGLLPYGRHHENKPLFSLSPLKNGLYSVEYNASISLLQAFSVCVASIISQTLSNVLKVNNLSEAKCIPERTAGVDVIKTPNTFPKEVPAKFAPSSTHSPFGRV</sequence>
<keyword evidence="3" id="KW-1185">Reference proteome</keyword>
<evidence type="ECO:0000256" key="1">
    <source>
        <dbReference type="SAM" id="MobiDB-lite"/>
    </source>
</evidence>